<organism evidence="3 4">
    <name type="scientific">Pseudomonas pohangensis</name>
    <dbReference type="NCBI Taxonomy" id="364197"/>
    <lineage>
        <taxon>Bacteria</taxon>
        <taxon>Pseudomonadati</taxon>
        <taxon>Pseudomonadota</taxon>
        <taxon>Gammaproteobacteria</taxon>
        <taxon>Pseudomonadales</taxon>
        <taxon>Pseudomonadaceae</taxon>
        <taxon>Pseudomonas</taxon>
    </lineage>
</organism>
<accession>A0A1H2HA30</accession>
<gene>
    <name evidence="3" type="ORF">SAMN05216296_2862</name>
</gene>
<keyword evidence="1" id="KW-1003">Cell membrane</keyword>
<protein>
    <submittedName>
        <fullName evidence="3">Glycosyl transferase family 2</fullName>
    </submittedName>
</protein>
<dbReference type="SUPFAM" id="SSF53448">
    <property type="entry name" value="Nucleotide-diphospho-sugar transferases"/>
    <property type="match status" value="1"/>
</dbReference>
<evidence type="ECO:0000256" key="1">
    <source>
        <dbReference type="ARBA" id="ARBA00022519"/>
    </source>
</evidence>
<dbReference type="EMBL" id="LT629785">
    <property type="protein sequence ID" value="SDU28720.1"/>
    <property type="molecule type" value="Genomic_DNA"/>
</dbReference>
<dbReference type="Pfam" id="PF00535">
    <property type="entry name" value="Glycos_transf_2"/>
    <property type="match status" value="1"/>
</dbReference>
<evidence type="ECO:0000259" key="2">
    <source>
        <dbReference type="Pfam" id="PF00535"/>
    </source>
</evidence>
<dbReference type="AlphaFoldDB" id="A0A1H2HA30"/>
<dbReference type="Proteomes" id="UP000243232">
    <property type="component" value="Chromosome I"/>
</dbReference>
<dbReference type="RefSeq" id="WP_090196688.1">
    <property type="nucleotide sequence ID" value="NZ_LT629785.1"/>
</dbReference>
<keyword evidence="3" id="KW-0808">Transferase</keyword>
<reference evidence="4" key="1">
    <citation type="submission" date="2016-10" db="EMBL/GenBank/DDBJ databases">
        <authorList>
            <person name="Varghese N."/>
            <person name="Submissions S."/>
        </authorList>
    </citation>
    <scope>NUCLEOTIDE SEQUENCE [LARGE SCALE GENOMIC DNA]</scope>
    <source>
        <strain evidence="4">DSM 17875</strain>
    </source>
</reference>
<dbReference type="STRING" id="364197.SAMN05216296_2862"/>
<dbReference type="CDD" id="cd00761">
    <property type="entry name" value="Glyco_tranf_GTA_type"/>
    <property type="match status" value="1"/>
</dbReference>
<feature type="domain" description="Glycosyltransferase 2-like" evidence="2">
    <location>
        <begin position="8"/>
        <end position="178"/>
    </location>
</feature>
<sequence length="332" mass="37938">MNRADFVSIIVPCYNYGAFVADTVASLQAQTHEYWEAIIVDDGSVDDTASRVLALAQKDARIQYVHQQNQGVSVARNTGMELARGEFVAFLDADDLLSPTKLQAHIEHFRRCPAVDISYSKLRFFSDSKRSELFTNYGLDSVREQRHLISGYGKETFPVLIRNNRLPLQTALFRRSLLQRVGLFGVGMRALEDWDYVLRCILRGACVALVDDQTAMAMVRVHSGSATQNIAFADYQERVYENVRLEIARLRASGDVDEANFYDGALKKTLLDQSRRRARRVSKARRKEIMQSIREAGISDFGRLYPVLKKYGFEFLYAYSRVFLEEVAKLFR</sequence>
<dbReference type="GO" id="GO:0016740">
    <property type="term" value="F:transferase activity"/>
    <property type="evidence" value="ECO:0007669"/>
    <property type="project" value="UniProtKB-KW"/>
</dbReference>
<name>A0A1H2HA30_9PSED</name>
<dbReference type="InterPro" id="IPR001173">
    <property type="entry name" value="Glyco_trans_2-like"/>
</dbReference>
<keyword evidence="4" id="KW-1185">Reference proteome</keyword>
<keyword evidence="1" id="KW-0997">Cell inner membrane</keyword>
<evidence type="ECO:0000313" key="4">
    <source>
        <dbReference type="Proteomes" id="UP000243232"/>
    </source>
</evidence>
<proteinExistence type="predicted"/>
<dbReference type="InterPro" id="IPR029044">
    <property type="entry name" value="Nucleotide-diphossugar_trans"/>
</dbReference>
<dbReference type="OrthoDB" id="8742915at2"/>
<dbReference type="Gene3D" id="3.90.550.10">
    <property type="entry name" value="Spore Coat Polysaccharide Biosynthesis Protein SpsA, Chain A"/>
    <property type="match status" value="1"/>
</dbReference>
<dbReference type="PANTHER" id="PTHR43685">
    <property type="entry name" value="GLYCOSYLTRANSFERASE"/>
    <property type="match status" value="1"/>
</dbReference>
<keyword evidence="1" id="KW-0472">Membrane</keyword>
<dbReference type="PANTHER" id="PTHR43685:SF2">
    <property type="entry name" value="GLYCOSYLTRANSFERASE 2-LIKE DOMAIN-CONTAINING PROTEIN"/>
    <property type="match status" value="1"/>
</dbReference>
<dbReference type="InterPro" id="IPR050834">
    <property type="entry name" value="Glycosyltransf_2"/>
</dbReference>
<evidence type="ECO:0000313" key="3">
    <source>
        <dbReference type="EMBL" id="SDU28720.1"/>
    </source>
</evidence>